<organism evidence="9 10">
    <name type="scientific">Xanthomonas axonopodis</name>
    <dbReference type="NCBI Taxonomy" id="53413"/>
    <lineage>
        <taxon>Bacteria</taxon>
        <taxon>Pseudomonadati</taxon>
        <taxon>Pseudomonadota</taxon>
        <taxon>Gammaproteobacteria</taxon>
        <taxon>Lysobacterales</taxon>
        <taxon>Lysobacteraceae</taxon>
        <taxon>Xanthomonas</taxon>
    </lineage>
</organism>
<dbReference type="GO" id="GO:0008170">
    <property type="term" value="F:N-methyltransferase activity"/>
    <property type="evidence" value="ECO:0007669"/>
    <property type="project" value="InterPro"/>
</dbReference>
<gene>
    <name evidence="9" type="ORF">XAXN_18405</name>
</gene>
<dbReference type="EC" id="2.1.1.72" evidence="2"/>
<dbReference type="InterPro" id="IPR029063">
    <property type="entry name" value="SAM-dependent_MTases_sf"/>
</dbReference>
<evidence type="ECO:0000313" key="9">
    <source>
        <dbReference type="EMBL" id="KPL47680.1"/>
    </source>
</evidence>
<evidence type="ECO:0000256" key="7">
    <source>
        <dbReference type="SAM" id="MobiDB-lite"/>
    </source>
</evidence>
<dbReference type="Proteomes" id="UP000054035">
    <property type="component" value="Unassembled WGS sequence"/>
</dbReference>
<feature type="compositionally biased region" description="Basic and acidic residues" evidence="7">
    <location>
        <begin position="210"/>
        <end position="225"/>
    </location>
</feature>
<evidence type="ECO:0000256" key="2">
    <source>
        <dbReference type="ARBA" id="ARBA00011900"/>
    </source>
</evidence>
<protein>
    <recommendedName>
        <fullName evidence="2">site-specific DNA-methyltransferase (adenine-specific)</fullName>
        <ecNumber evidence="2">2.1.1.72</ecNumber>
    </recommendedName>
</protein>
<dbReference type="GO" id="GO:0032259">
    <property type="term" value="P:methylation"/>
    <property type="evidence" value="ECO:0007669"/>
    <property type="project" value="UniProtKB-KW"/>
</dbReference>
<dbReference type="Gene3D" id="3.40.50.150">
    <property type="entry name" value="Vaccinia Virus protein VP39"/>
    <property type="match status" value="1"/>
</dbReference>
<comment type="caution">
    <text evidence="9">The sequence shown here is derived from an EMBL/GenBank/DDBJ whole genome shotgun (WGS) entry which is preliminary data.</text>
</comment>
<proteinExistence type="inferred from homology"/>
<keyword evidence="3 9" id="KW-0489">Methyltransferase</keyword>
<dbReference type="InterPro" id="IPR002941">
    <property type="entry name" value="DNA_methylase_N4/N6"/>
</dbReference>
<dbReference type="AlphaFoldDB" id="A0A0P6VNR5"/>
<dbReference type="PATRIC" id="fig|53413.25.peg.2234"/>
<accession>A0A0P6VNR5</accession>
<dbReference type="GO" id="GO:0003677">
    <property type="term" value="F:DNA binding"/>
    <property type="evidence" value="ECO:0007669"/>
    <property type="project" value="InterPro"/>
</dbReference>
<evidence type="ECO:0000256" key="6">
    <source>
        <dbReference type="ARBA" id="ARBA00047942"/>
    </source>
</evidence>
<dbReference type="RefSeq" id="WP_134980676.1">
    <property type="nucleotide sequence ID" value="NZ_JFAQ01000229.1"/>
</dbReference>
<dbReference type="InterPro" id="IPR002295">
    <property type="entry name" value="N4/N6-MTase_EcoPI_Mod-like"/>
</dbReference>
<evidence type="ECO:0000256" key="1">
    <source>
        <dbReference type="ARBA" id="ARBA00006594"/>
    </source>
</evidence>
<name>A0A0P6VNR5_9XANT</name>
<evidence type="ECO:0000256" key="4">
    <source>
        <dbReference type="ARBA" id="ARBA00022679"/>
    </source>
</evidence>
<sequence>MTKKYDHLDRQTLIGLLQRRDAERQLGLVWERDEIEADQALNDDFVAFSLDADLSHGEAPWDNLIIEGDNYDALRALRMTHKGAIRCIYIDPPYNTGNKDFVYNDRFVDKTHRFRHSLWLEFMYRRLQLAKELLADDGVIVVSIDDNEVFRLGMLMDRVFGEDNFVANVIWQKVYSPKNTAQHFSDDHEYLVVYANNRSLWRPMPLPRSAEQDRAYKNPDNDPRGPWKPSDLSARNFYGAGTYSITCPSGRYIEAPPSGMYWRVSEKKFKELDGDNRVWWGKDGNNIPAIKRFISEVKQGVVPQTLWTYAEVGHTQDAKKQLLEVLQFASSGDVFSTPKPVQLMERILRIASKPGDTVLDFFAGSGTFAQAVATLNAEDGGNRKFILVSSTEATEDTPDKNLCRDVCAERVRRVLGGYTNTKGQPVEGLSGGFAYLRARRIPKHRLALKLDHAEVWHALQLLHRKPLSHWPSGGFASDDELAYLADFQAAHIEQLREWLRTRTAAVAVVYTWSTERLNGLLGETAADLSLLPLPHHLRERFGR</sequence>
<evidence type="ECO:0000256" key="5">
    <source>
        <dbReference type="ARBA" id="ARBA00022691"/>
    </source>
</evidence>
<feature type="region of interest" description="Disordered" evidence="7">
    <location>
        <begin position="210"/>
        <end position="230"/>
    </location>
</feature>
<evidence type="ECO:0000256" key="3">
    <source>
        <dbReference type="ARBA" id="ARBA00022603"/>
    </source>
</evidence>
<dbReference type="GO" id="GO:0009007">
    <property type="term" value="F:site-specific DNA-methyltransferase (adenine-specific) activity"/>
    <property type="evidence" value="ECO:0007669"/>
    <property type="project" value="UniProtKB-EC"/>
</dbReference>
<evidence type="ECO:0000313" key="10">
    <source>
        <dbReference type="Proteomes" id="UP000054035"/>
    </source>
</evidence>
<dbReference type="SUPFAM" id="SSF53335">
    <property type="entry name" value="S-adenosyl-L-methionine-dependent methyltransferases"/>
    <property type="match status" value="1"/>
</dbReference>
<dbReference type="OrthoDB" id="9816043at2"/>
<dbReference type="PIRSF" id="PIRSF015855">
    <property type="entry name" value="TypeIII_Mtase_mKpnI"/>
    <property type="match status" value="1"/>
</dbReference>
<dbReference type="Pfam" id="PF01555">
    <property type="entry name" value="N6_N4_Mtase"/>
    <property type="match status" value="1"/>
</dbReference>
<keyword evidence="5" id="KW-0949">S-adenosyl-L-methionine</keyword>
<evidence type="ECO:0000259" key="8">
    <source>
        <dbReference type="Pfam" id="PF01555"/>
    </source>
</evidence>
<comment type="catalytic activity">
    <reaction evidence="6">
        <text>a 2'-deoxyadenosine in DNA + S-adenosyl-L-methionine = an N(6)-methyl-2'-deoxyadenosine in DNA + S-adenosyl-L-homocysteine + H(+)</text>
        <dbReference type="Rhea" id="RHEA:15197"/>
        <dbReference type="Rhea" id="RHEA-COMP:12418"/>
        <dbReference type="Rhea" id="RHEA-COMP:12419"/>
        <dbReference type="ChEBI" id="CHEBI:15378"/>
        <dbReference type="ChEBI" id="CHEBI:57856"/>
        <dbReference type="ChEBI" id="CHEBI:59789"/>
        <dbReference type="ChEBI" id="CHEBI:90615"/>
        <dbReference type="ChEBI" id="CHEBI:90616"/>
        <dbReference type="EC" id="2.1.1.72"/>
    </reaction>
</comment>
<keyword evidence="4 9" id="KW-0808">Transferase</keyword>
<reference evidence="9 10" key="1">
    <citation type="submission" date="2014-02" db="EMBL/GenBank/DDBJ databases">
        <title>Genome sequence of Xanthomonas axonopodis DSM 3585 (T).</title>
        <authorList>
            <person name="Midha S."/>
            <person name="Patil P.B."/>
        </authorList>
    </citation>
    <scope>NUCLEOTIDE SEQUENCE [LARGE SCALE GENOMIC DNA]</scope>
    <source>
        <strain evidence="9 10">DSM 3585</strain>
    </source>
</reference>
<feature type="domain" description="DNA methylase N-4/N-6" evidence="8">
    <location>
        <begin position="85"/>
        <end position="377"/>
    </location>
</feature>
<dbReference type="EMBL" id="JFAQ01000229">
    <property type="protein sequence ID" value="KPL47680.1"/>
    <property type="molecule type" value="Genomic_DNA"/>
</dbReference>
<comment type="similarity">
    <text evidence="1">Belongs to the N(4)/N(6)-methyltransferase family.</text>
</comment>
<dbReference type="PRINTS" id="PR00506">
    <property type="entry name" value="D21N6MTFRASE"/>
</dbReference>